<dbReference type="SUPFAM" id="SSF46785">
    <property type="entry name" value="Winged helix' DNA-binding domain"/>
    <property type="match status" value="1"/>
</dbReference>
<dbReference type="Pfam" id="PF13412">
    <property type="entry name" value="HTH_24"/>
    <property type="match status" value="1"/>
</dbReference>
<evidence type="ECO:0000313" key="2">
    <source>
        <dbReference type="EMBL" id="TNY33982.1"/>
    </source>
</evidence>
<dbReference type="Gene3D" id="1.10.10.10">
    <property type="entry name" value="Winged helix-like DNA-binding domain superfamily/Winged helix DNA-binding domain"/>
    <property type="match status" value="1"/>
</dbReference>
<dbReference type="OrthoDB" id="49685at2"/>
<dbReference type="InterPro" id="IPR036390">
    <property type="entry name" value="WH_DNA-bd_sf"/>
</dbReference>
<evidence type="ECO:0000313" key="3">
    <source>
        <dbReference type="Proteomes" id="UP000314011"/>
    </source>
</evidence>
<sequence length="388" mass="41767">MEAALYDPRPFTVEGRSANERAILSLLRREGPTASAEIARQTGLSAQSASVITRNLESDGLVVRDTPVRGKVGKPSTPLRLDPNGAFSIGLRLGRRRSDLVLLDLAGTVRGHMEVRYAYPTPDGTLHFLKEGTRLLMEGLTPDRRSRVAGIGVGMPFDLWDWLDNLGAPESEMAAWRNFDAMGEIAAVTGLPTFVGNDGSLSCLGEHMFGNAVGFSDFAHAYVGAFVGGGIVIGNRLYHGLRGNAGAIATIPVTRPDGTTGQLLEVASLYELERLLDSQEPGSGQRLLQSRHWDGFDEVREAWMAETARRLAQLAVVLAAVLDLPVIVIDGSFPAAIRASLVDRTARAMEELDTRGIHVPRIVAGKLGTMACALGAGYRPIVARYLQE</sequence>
<dbReference type="InterPro" id="IPR011991">
    <property type="entry name" value="ArsR-like_HTH"/>
</dbReference>
<gene>
    <name evidence="2" type="ORF">FHY64_12175</name>
</gene>
<dbReference type="GO" id="GO:0006355">
    <property type="term" value="P:regulation of DNA-templated transcription"/>
    <property type="evidence" value="ECO:0007669"/>
    <property type="project" value="UniProtKB-ARBA"/>
</dbReference>
<comment type="caution">
    <text evidence="2">The sequence shown here is derived from an EMBL/GenBank/DDBJ whole genome shotgun (WGS) entry which is preliminary data.</text>
</comment>
<evidence type="ECO:0000256" key="1">
    <source>
        <dbReference type="ARBA" id="ARBA00006479"/>
    </source>
</evidence>
<name>A0A5C5GGW7_9RHOB</name>
<dbReference type="EMBL" id="VFFF01000001">
    <property type="protein sequence ID" value="TNY33982.1"/>
    <property type="molecule type" value="Genomic_DNA"/>
</dbReference>
<dbReference type="PANTHER" id="PTHR18964:SF149">
    <property type="entry name" value="BIFUNCTIONAL UDP-N-ACETYLGLUCOSAMINE 2-EPIMERASE_N-ACETYLMANNOSAMINE KINASE"/>
    <property type="match status" value="1"/>
</dbReference>
<reference evidence="2 3" key="1">
    <citation type="submission" date="2019-06" db="EMBL/GenBank/DDBJ databases">
        <title>Genome of new Rhodobacteraceae sp. SM1903.</title>
        <authorList>
            <person name="Ren X."/>
        </authorList>
    </citation>
    <scope>NUCLEOTIDE SEQUENCE [LARGE SCALE GENOMIC DNA]</scope>
    <source>
        <strain evidence="2 3">SM1903</strain>
    </source>
</reference>
<dbReference type="Proteomes" id="UP000314011">
    <property type="component" value="Unassembled WGS sequence"/>
</dbReference>
<dbReference type="SUPFAM" id="SSF53067">
    <property type="entry name" value="Actin-like ATPase domain"/>
    <property type="match status" value="1"/>
</dbReference>
<keyword evidence="3" id="KW-1185">Reference proteome</keyword>
<dbReference type="AlphaFoldDB" id="A0A5C5GGW7"/>
<proteinExistence type="inferred from homology"/>
<protein>
    <submittedName>
        <fullName evidence="2">ROK family transcriptional regulator</fullName>
    </submittedName>
</protein>
<dbReference type="CDD" id="cd00090">
    <property type="entry name" value="HTH_ARSR"/>
    <property type="match status" value="1"/>
</dbReference>
<dbReference type="PANTHER" id="PTHR18964">
    <property type="entry name" value="ROK (REPRESSOR, ORF, KINASE) FAMILY"/>
    <property type="match status" value="1"/>
</dbReference>
<dbReference type="Gene3D" id="3.30.420.40">
    <property type="match status" value="2"/>
</dbReference>
<accession>A0A5C5GGW7</accession>
<dbReference type="InterPro" id="IPR043129">
    <property type="entry name" value="ATPase_NBD"/>
</dbReference>
<comment type="similarity">
    <text evidence="1">Belongs to the ROK (NagC/XylR) family.</text>
</comment>
<dbReference type="Pfam" id="PF00480">
    <property type="entry name" value="ROK"/>
    <property type="match status" value="1"/>
</dbReference>
<dbReference type="InterPro" id="IPR036388">
    <property type="entry name" value="WH-like_DNA-bd_sf"/>
</dbReference>
<organism evidence="2 3">
    <name type="scientific">Pelagovum pacificum</name>
    <dbReference type="NCBI Taxonomy" id="2588711"/>
    <lineage>
        <taxon>Bacteria</taxon>
        <taxon>Pseudomonadati</taxon>
        <taxon>Pseudomonadota</taxon>
        <taxon>Alphaproteobacteria</taxon>
        <taxon>Rhodobacterales</taxon>
        <taxon>Paracoccaceae</taxon>
        <taxon>Pelagovum</taxon>
    </lineage>
</organism>
<dbReference type="InterPro" id="IPR000600">
    <property type="entry name" value="ROK"/>
</dbReference>
<dbReference type="RefSeq" id="WP_140194894.1">
    <property type="nucleotide sequence ID" value="NZ_CP065915.1"/>
</dbReference>